<dbReference type="PaxDb" id="65489-OBART05G04810.1"/>
<dbReference type="HOGENOM" id="CLU_2907639_0_0_1"/>
<sequence length="62" mass="7175">MNTVPAKESRGKYLKSPLPHVTASLLMNCYKLMNTNLRMIHENCKSCDISKTKIWEQLTQVH</sequence>
<evidence type="ECO:0000313" key="1">
    <source>
        <dbReference type="EnsemblPlants" id="OBART05G04810.1"/>
    </source>
</evidence>
<reference evidence="1" key="2">
    <citation type="submission" date="2015-03" db="UniProtKB">
        <authorList>
            <consortium name="EnsemblPlants"/>
        </authorList>
    </citation>
    <scope>IDENTIFICATION</scope>
</reference>
<protein>
    <submittedName>
        <fullName evidence="1">Uncharacterized protein</fullName>
    </submittedName>
</protein>
<keyword evidence="2" id="KW-1185">Reference proteome</keyword>
<dbReference type="Proteomes" id="UP000026960">
    <property type="component" value="Chromosome 5"/>
</dbReference>
<name>A0A0D3G3Q9_9ORYZ</name>
<dbReference type="AlphaFoldDB" id="A0A0D3G3Q9"/>
<proteinExistence type="predicted"/>
<dbReference type="Gramene" id="OBART05G04810.1">
    <property type="protein sequence ID" value="OBART05G04810.1"/>
    <property type="gene ID" value="OBART05G04810"/>
</dbReference>
<organism evidence="1">
    <name type="scientific">Oryza barthii</name>
    <dbReference type="NCBI Taxonomy" id="65489"/>
    <lineage>
        <taxon>Eukaryota</taxon>
        <taxon>Viridiplantae</taxon>
        <taxon>Streptophyta</taxon>
        <taxon>Embryophyta</taxon>
        <taxon>Tracheophyta</taxon>
        <taxon>Spermatophyta</taxon>
        <taxon>Magnoliopsida</taxon>
        <taxon>Liliopsida</taxon>
        <taxon>Poales</taxon>
        <taxon>Poaceae</taxon>
        <taxon>BOP clade</taxon>
        <taxon>Oryzoideae</taxon>
        <taxon>Oryzeae</taxon>
        <taxon>Oryzinae</taxon>
        <taxon>Oryza</taxon>
    </lineage>
</organism>
<evidence type="ECO:0000313" key="2">
    <source>
        <dbReference type="Proteomes" id="UP000026960"/>
    </source>
</evidence>
<reference evidence="1" key="1">
    <citation type="journal article" date="2009" name="Rice">
        <title>De Novo Next Generation Sequencing of Plant Genomes.</title>
        <authorList>
            <person name="Rounsley S."/>
            <person name="Marri P.R."/>
            <person name="Yu Y."/>
            <person name="He R."/>
            <person name="Sisneros N."/>
            <person name="Goicoechea J.L."/>
            <person name="Lee S.J."/>
            <person name="Angelova A."/>
            <person name="Kudrna D."/>
            <person name="Luo M."/>
            <person name="Affourtit J."/>
            <person name="Desany B."/>
            <person name="Knight J."/>
            <person name="Niazi F."/>
            <person name="Egholm M."/>
            <person name="Wing R.A."/>
        </authorList>
    </citation>
    <scope>NUCLEOTIDE SEQUENCE [LARGE SCALE GENOMIC DNA]</scope>
    <source>
        <strain evidence="1">cv. IRGC 105608</strain>
    </source>
</reference>
<accession>A0A0D3G3Q9</accession>
<dbReference type="EnsemblPlants" id="OBART05G04810.1">
    <property type="protein sequence ID" value="OBART05G04810.1"/>
    <property type="gene ID" value="OBART05G04810"/>
</dbReference>